<feature type="compositionally biased region" description="Gly residues" evidence="1">
    <location>
        <begin position="33"/>
        <end position="45"/>
    </location>
</feature>
<accession>C7J162</accession>
<evidence type="ECO:0000313" key="3">
    <source>
        <dbReference type="Proteomes" id="UP000000763"/>
    </source>
</evidence>
<reference evidence="2 3" key="1">
    <citation type="journal article" date="2005" name="Nature">
        <title>The map-based sequence of the rice genome.</title>
        <authorList>
            <consortium name="International rice genome sequencing project (IRGSP)"/>
            <person name="Matsumoto T."/>
            <person name="Wu J."/>
            <person name="Kanamori H."/>
            <person name="Katayose Y."/>
            <person name="Fujisawa M."/>
            <person name="Namiki N."/>
            <person name="Mizuno H."/>
            <person name="Yamamoto K."/>
            <person name="Antonio B.A."/>
            <person name="Baba T."/>
            <person name="Sakata K."/>
            <person name="Nagamura Y."/>
            <person name="Aoki H."/>
            <person name="Arikawa K."/>
            <person name="Arita K."/>
            <person name="Bito T."/>
            <person name="Chiden Y."/>
            <person name="Fujitsuka N."/>
            <person name="Fukunaka R."/>
            <person name="Hamada M."/>
            <person name="Harada C."/>
            <person name="Hayashi A."/>
            <person name="Hijishita S."/>
            <person name="Honda M."/>
            <person name="Hosokawa S."/>
            <person name="Ichikawa Y."/>
            <person name="Idonuma A."/>
            <person name="Iijima M."/>
            <person name="Ikeda M."/>
            <person name="Ikeno M."/>
            <person name="Ito K."/>
            <person name="Ito S."/>
            <person name="Ito T."/>
            <person name="Ito Y."/>
            <person name="Ito Y."/>
            <person name="Iwabuchi A."/>
            <person name="Kamiya K."/>
            <person name="Karasawa W."/>
            <person name="Kurita K."/>
            <person name="Katagiri S."/>
            <person name="Kikuta A."/>
            <person name="Kobayashi H."/>
            <person name="Kobayashi N."/>
            <person name="Machita K."/>
            <person name="Maehara T."/>
            <person name="Masukawa M."/>
            <person name="Mizubayashi T."/>
            <person name="Mukai Y."/>
            <person name="Nagasaki H."/>
            <person name="Nagata Y."/>
            <person name="Naito S."/>
            <person name="Nakashima M."/>
            <person name="Nakama Y."/>
            <person name="Nakamichi Y."/>
            <person name="Nakamura M."/>
            <person name="Meguro A."/>
            <person name="Negishi M."/>
            <person name="Ohta I."/>
            <person name="Ohta T."/>
            <person name="Okamoto M."/>
            <person name="Ono N."/>
            <person name="Saji S."/>
            <person name="Sakaguchi M."/>
            <person name="Sakai K."/>
            <person name="Shibata M."/>
            <person name="Shimokawa T."/>
            <person name="Song J."/>
            <person name="Takazaki Y."/>
            <person name="Terasawa K."/>
            <person name="Tsugane M."/>
            <person name="Tsuji K."/>
            <person name="Ueda S."/>
            <person name="Waki K."/>
            <person name="Yamagata H."/>
            <person name="Yamamoto M."/>
            <person name="Yamamoto S."/>
            <person name="Yamane H."/>
            <person name="Yoshiki S."/>
            <person name="Yoshihara R."/>
            <person name="Yukawa K."/>
            <person name="Zhong H."/>
            <person name="Yano M."/>
            <person name="Yuan Q."/>
            <person name="Ouyang S."/>
            <person name="Liu J."/>
            <person name="Jones K.M."/>
            <person name="Gansberger K."/>
            <person name="Moffat K."/>
            <person name="Hill J."/>
            <person name="Bera J."/>
            <person name="Fadrosh D."/>
            <person name="Jin S."/>
            <person name="Johri S."/>
            <person name="Kim M."/>
            <person name="Overton L."/>
            <person name="Reardon M."/>
            <person name="Tsitrin T."/>
            <person name="Vuong H."/>
            <person name="Weaver B."/>
            <person name="Ciecko A."/>
            <person name="Tallon L."/>
            <person name="Jackson J."/>
            <person name="Pai G."/>
            <person name="Aken S.V."/>
            <person name="Utterback T."/>
            <person name="Reidmuller S."/>
            <person name="Feldblyum T."/>
            <person name="Hsiao J."/>
            <person name="Zismann V."/>
            <person name="Iobst S."/>
            <person name="de Vazeille A.R."/>
            <person name="Buell C.R."/>
            <person name="Ying K."/>
            <person name="Li Y."/>
            <person name="Lu T."/>
            <person name="Huang Y."/>
            <person name="Zhao Q."/>
            <person name="Feng Q."/>
            <person name="Zhang L."/>
            <person name="Zhu J."/>
            <person name="Weng Q."/>
            <person name="Mu J."/>
            <person name="Lu Y."/>
            <person name="Fan D."/>
            <person name="Liu Y."/>
            <person name="Guan J."/>
            <person name="Zhang Y."/>
            <person name="Yu S."/>
            <person name="Liu X."/>
            <person name="Zhang Y."/>
            <person name="Hong G."/>
            <person name="Han B."/>
            <person name="Choisne N."/>
            <person name="Demange N."/>
            <person name="Orjeda G."/>
            <person name="Samain S."/>
            <person name="Cattolico L."/>
            <person name="Pelletier E."/>
            <person name="Couloux A."/>
            <person name="Segurens B."/>
            <person name="Wincker P."/>
            <person name="D'Hont A."/>
            <person name="Scarpelli C."/>
            <person name="Weissenbach J."/>
            <person name="Salanoubat M."/>
            <person name="Quetier F."/>
            <person name="Yu Y."/>
            <person name="Kim H.R."/>
            <person name="Rambo T."/>
            <person name="Currie J."/>
            <person name="Collura K."/>
            <person name="Luo M."/>
            <person name="Yang T."/>
            <person name="Ammiraju J.S.S."/>
            <person name="Engler F."/>
            <person name="Soderlund C."/>
            <person name="Wing R.A."/>
            <person name="Palmer L.E."/>
            <person name="de la Bastide M."/>
            <person name="Spiegel L."/>
            <person name="Nascimento L."/>
            <person name="Zutavern T."/>
            <person name="O'Shaughnessy A."/>
            <person name="Dike S."/>
            <person name="Dedhia N."/>
            <person name="Preston R."/>
            <person name="Balija V."/>
            <person name="McCombie W.R."/>
            <person name="Chow T."/>
            <person name="Chen H."/>
            <person name="Chung M."/>
            <person name="Chen C."/>
            <person name="Shaw J."/>
            <person name="Wu H."/>
            <person name="Hsiao K."/>
            <person name="Chao Y."/>
            <person name="Chu M."/>
            <person name="Cheng C."/>
            <person name="Hour A."/>
            <person name="Lee P."/>
            <person name="Lin S."/>
            <person name="Lin Y."/>
            <person name="Liou J."/>
            <person name="Liu S."/>
            <person name="Hsing Y."/>
            <person name="Raghuvanshi S."/>
            <person name="Mohanty A."/>
            <person name="Bharti A.K."/>
            <person name="Gaur A."/>
            <person name="Gupta V."/>
            <person name="Kumar D."/>
            <person name="Ravi V."/>
            <person name="Vij S."/>
            <person name="Kapur A."/>
            <person name="Khurana P."/>
            <person name="Khurana P."/>
            <person name="Khurana J.P."/>
            <person name="Tyagi A.K."/>
            <person name="Gaikwad K."/>
            <person name="Singh A."/>
            <person name="Dalal V."/>
            <person name="Srivastava S."/>
            <person name="Dixit A."/>
            <person name="Pal A.K."/>
            <person name="Ghazi I.A."/>
            <person name="Yadav M."/>
            <person name="Pandit A."/>
            <person name="Bhargava A."/>
            <person name="Sureshbabu K."/>
            <person name="Batra K."/>
            <person name="Sharma T.R."/>
            <person name="Mohapatra T."/>
            <person name="Singh N.K."/>
            <person name="Messing J."/>
            <person name="Nelson A.B."/>
            <person name="Fuks G."/>
            <person name="Kavchok S."/>
            <person name="Keizer G."/>
            <person name="Linton E."/>
            <person name="Llaca V."/>
            <person name="Song R."/>
            <person name="Tanyolac B."/>
            <person name="Young S."/>
            <person name="Ho-Il K."/>
            <person name="Hahn J.H."/>
            <person name="Sangsakoo G."/>
            <person name="Vanavichit A."/>
            <person name="de Mattos Luiz.A.T."/>
            <person name="Zimmer P.D."/>
            <person name="Malone G."/>
            <person name="Dellagostin O."/>
            <person name="de Oliveira A.C."/>
            <person name="Bevan M."/>
            <person name="Bancroft I."/>
            <person name="Minx P."/>
            <person name="Cordum H."/>
            <person name="Wilson R."/>
            <person name="Cheng Z."/>
            <person name="Jin W."/>
            <person name="Jiang J."/>
            <person name="Leong S.A."/>
            <person name="Iwama H."/>
            <person name="Gojobori T."/>
            <person name="Itoh T."/>
            <person name="Niimura Y."/>
            <person name="Fujii Y."/>
            <person name="Habara T."/>
            <person name="Sakai H."/>
            <person name="Sato Y."/>
            <person name="Wilson G."/>
            <person name="Kumar K."/>
            <person name="McCouch S."/>
            <person name="Juretic N."/>
            <person name="Hoen D."/>
            <person name="Wright S."/>
            <person name="Bruskiewich R."/>
            <person name="Bureau T."/>
            <person name="Miyao A."/>
            <person name="Hirochika H."/>
            <person name="Nishikawa T."/>
            <person name="Kadowaki K."/>
            <person name="Sugiura M."/>
            <person name="Burr B."/>
            <person name="Sasaki T."/>
        </authorList>
    </citation>
    <scope>NUCLEOTIDE SEQUENCE [LARGE SCALE GENOMIC DNA]</scope>
    <source>
        <strain evidence="3">cv. Nipponbare</strain>
    </source>
</reference>
<dbReference type="KEGG" id="dosa:Os04g0152500"/>
<evidence type="ECO:0000256" key="1">
    <source>
        <dbReference type="SAM" id="MobiDB-lite"/>
    </source>
</evidence>
<name>C7J162_ORYSJ</name>
<dbReference type="Proteomes" id="UP000000763">
    <property type="component" value="Chromosome 4"/>
</dbReference>
<feature type="region of interest" description="Disordered" evidence="1">
    <location>
        <begin position="1"/>
        <end position="45"/>
    </location>
</feature>
<dbReference type="AlphaFoldDB" id="C7J162"/>
<protein>
    <submittedName>
        <fullName evidence="2">Os04g0152500 protein</fullName>
    </submittedName>
</protein>
<gene>
    <name evidence="2" type="ordered locus">Os04g0152500</name>
</gene>
<dbReference type="EMBL" id="AP008210">
    <property type="protein sequence ID" value="BAH92481.1"/>
    <property type="molecule type" value="Genomic_DNA"/>
</dbReference>
<sequence>MTEVAGATSTRRHATDGGAEAVSSGEMGAVAEGRGGGGGGAGGWG</sequence>
<evidence type="ECO:0000313" key="2">
    <source>
        <dbReference type="EMBL" id="BAH92481.1"/>
    </source>
</evidence>
<reference evidence="3" key="2">
    <citation type="journal article" date="2008" name="Nucleic Acids Res.">
        <title>The rice annotation project database (RAP-DB): 2008 update.</title>
        <authorList>
            <consortium name="The rice annotation project (RAP)"/>
        </authorList>
    </citation>
    <scope>GENOME REANNOTATION</scope>
    <source>
        <strain evidence="3">cv. Nipponbare</strain>
    </source>
</reference>
<proteinExistence type="predicted"/>
<organism evidence="2 3">
    <name type="scientific">Oryza sativa subsp. japonica</name>
    <name type="common">Rice</name>
    <dbReference type="NCBI Taxonomy" id="39947"/>
    <lineage>
        <taxon>Eukaryota</taxon>
        <taxon>Viridiplantae</taxon>
        <taxon>Streptophyta</taxon>
        <taxon>Embryophyta</taxon>
        <taxon>Tracheophyta</taxon>
        <taxon>Spermatophyta</taxon>
        <taxon>Magnoliopsida</taxon>
        <taxon>Liliopsida</taxon>
        <taxon>Poales</taxon>
        <taxon>Poaceae</taxon>
        <taxon>BOP clade</taxon>
        <taxon>Oryzoideae</taxon>
        <taxon>Oryzeae</taxon>
        <taxon>Oryzinae</taxon>
        <taxon>Oryza</taxon>
        <taxon>Oryza sativa</taxon>
    </lineage>
</organism>